<reference evidence="1 2" key="1">
    <citation type="submission" date="2017-05" db="EMBL/GenBank/DDBJ databases">
        <title>The Genome Sequence of Enterococcus sp. 8G7_MSG3316.</title>
        <authorList>
            <consortium name="The Broad Institute Genomics Platform"/>
            <consortium name="The Broad Institute Genomic Center for Infectious Diseases"/>
            <person name="Earl A."/>
            <person name="Manson A."/>
            <person name="Schwartman J."/>
            <person name="Gilmore M."/>
            <person name="Abouelleil A."/>
            <person name="Cao P."/>
            <person name="Chapman S."/>
            <person name="Cusick C."/>
            <person name="Shea T."/>
            <person name="Young S."/>
            <person name="Neafsey D."/>
            <person name="Nusbaum C."/>
            <person name="Birren B."/>
        </authorList>
    </citation>
    <scope>NUCLEOTIDE SEQUENCE [LARGE SCALE GENOMIC DNA]</scope>
    <source>
        <strain evidence="1 2">8G7_MSG3316</strain>
    </source>
</reference>
<proteinExistence type="predicted"/>
<organism evidence="1 2">
    <name type="scientific">Candidatus Enterococcus testudinis</name>
    <dbReference type="NCBI Taxonomy" id="1834191"/>
    <lineage>
        <taxon>Bacteria</taxon>
        <taxon>Bacillati</taxon>
        <taxon>Bacillota</taxon>
        <taxon>Bacilli</taxon>
        <taxon>Lactobacillales</taxon>
        <taxon>Enterococcaceae</taxon>
        <taxon>Enterococcus</taxon>
    </lineage>
</organism>
<dbReference type="STRING" id="1834191.A5886_002154"/>
<name>A0A242A7S3_9ENTE</name>
<evidence type="ECO:0000313" key="1">
    <source>
        <dbReference type="EMBL" id="OTN77074.1"/>
    </source>
</evidence>
<dbReference type="Proteomes" id="UP000195043">
    <property type="component" value="Unassembled WGS sequence"/>
</dbReference>
<keyword evidence="2" id="KW-1185">Reference proteome</keyword>
<dbReference type="AlphaFoldDB" id="A0A242A7S3"/>
<dbReference type="RefSeq" id="WP_086275142.1">
    <property type="nucleotide sequence ID" value="NZ_NGKU01000001.1"/>
</dbReference>
<protein>
    <recommendedName>
        <fullName evidence="3">HK97 gp10 family phage protein</fullName>
    </recommendedName>
</protein>
<sequence>MSFSIEGMDEILKNIEAKIGPARTTRVVNKALKNYGNELKQDVEAAAATYMDTGETHDTVIVSSVKKGPPKRIEVGWGQGSRWRLVHLSEFGYTRFGKYVSPRGMGKLQGVVDKTEGSALQKLRSDMEELAR</sequence>
<dbReference type="OrthoDB" id="2242464at2"/>
<accession>A0A242A7S3</accession>
<comment type="caution">
    <text evidence="1">The sequence shown here is derived from an EMBL/GenBank/DDBJ whole genome shotgun (WGS) entry which is preliminary data.</text>
</comment>
<dbReference type="EMBL" id="NGKU01000001">
    <property type="protein sequence ID" value="OTN77074.1"/>
    <property type="molecule type" value="Genomic_DNA"/>
</dbReference>
<evidence type="ECO:0008006" key="3">
    <source>
        <dbReference type="Google" id="ProtNLM"/>
    </source>
</evidence>
<evidence type="ECO:0000313" key="2">
    <source>
        <dbReference type="Proteomes" id="UP000195043"/>
    </source>
</evidence>
<gene>
    <name evidence="1" type="ORF">A5886_002154</name>
</gene>